<gene>
    <name evidence="6" type="primary">ohrR</name>
    <name evidence="6" type="ORF">AMURIS_01841</name>
</gene>
<keyword evidence="3" id="KW-0804">Transcription</keyword>
<evidence type="ECO:0000256" key="2">
    <source>
        <dbReference type="ARBA" id="ARBA00023125"/>
    </source>
</evidence>
<evidence type="ECO:0000256" key="3">
    <source>
        <dbReference type="ARBA" id="ARBA00023163"/>
    </source>
</evidence>
<dbReference type="InterPro" id="IPR023187">
    <property type="entry name" value="Tscrpt_reg_MarR-type_CS"/>
</dbReference>
<keyword evidence="1" id="KW-0805">Transcription regulation</keyword>
<dbReference type="PRINTS" id="PR00598">
    <property type="entry name" value="HTHMARR"/>
</dbReference>
<feature type="domain" description="HTH marR-type" evidence="5">
    <location>
        <begin position="1"/>
        <end position="144"/>
    </location>
</feature>
<dbReference type="GO" id="GO:0003700">
    <property type="term" value="F:DNA-binding transcription factor activity"/>
    <property type="evidence" value="ECO:0007669"/>
    <property type="project" value="InterPro"/>
</dbReference>
<evidence type="ECO:0000259" key="5">
    <source>
        <dbReference type="PROSITE" id="PS50995"/>
    </source>
</evidence>
<keyword evidence="2" id="KW-0238">DNA-binding</keyword>
<name>A0A2K4ZF94_9FIRM</name>
<dbReference type="GO" id="GO:0003677">
    <property type="term" value="F:DNA binding"/>
    <property type="evidence" value="ECO:0007669"/>
    <property type="project" value="UniProtKB-KW"/>
</dbReference>
<evidence type="ECO:0000256" key="4">
    <source>
        <dbReference type="SAM" id="MobiDB-lite"/>
    </source>
</evidence>
<dbReference type="EMBL" id="OFSM01000008">
    <property type="protein sequence ID" value="SOY29126.1"/>
    <property type="molecule type" value="Genomic_DNA"/>
</dbReference>
<evidence type="ECO:0000313" key="6">
    <source>
        <dbReference type="EMBL" id="SOY29126.1"/>
    </source>
</evidence>
<dbReference type="Pfam" id="PF01047">
    <property type="entry name" value="MarR"/>
    <property type="match status" value="1"/>
</dbReference>
<dbReference type="SUPFAM" id="SSF46785">
    <property type="entry name" value="Winged helix' DNA-binding domain"/>
    <property type="match status" value="1"/>
</dbReference>
<dbReference type="InterPro" id="IPR039422">
    <property type="entry name" value="MarR/SlyA-like"/>
</dbReference>
<dbReference type="Gene3D" id="1.10.10.10">
    <property type="entry name" value="Winged helix-like DNA-binding domain superfamily/Winged helix DNA-binding domain"/>
    <property type="match status" value="1"/>
</dbReference>
<dbReference type="InterPro" id="IPR036390">
    <property type="entry name" value="WH_DNA-bd_sf"/>
</dbReference>
<evidence type="ECO:0000256" key="1">
    <source>
        <dbReference type="ARBA" id="ARBA00023015"/>
    </source>
</evidence>
<dbReference type="InterPro" id="IPR036388">
    <property type="entry name" value="WH-like_DNA-bd_sf"/>
</dbReference>
<dbReference type="PROSITE" id="PS50995">
    <property type="entry name" value="HTH_MARR_2"/>
    <property type="match status" value="1"/>
</dbReference>
<protein>
    <submittedName>
        <fullName evidence="6">Organic hydroperoxide resistance transcriptional regulator</fullName>
    </submittedName>
</protein>
<feature type="region of interest" description="Disordered" evidence="4">
    <location>
        <begin position="105"/>
        <end position="124"/>
    </location>
</feature>
<reference evidence="6 7" key="1">
    <citation type="submission" date="2018-01" db="EMBL/GenBank/DDBJ databases">
        <authorList>
            <person name="Gaut B.S."/>
            <person name="Morton B.R."/>
            <person name="Clegg M.T."/>
            <person name="Duvall M.R."/>
        </authorList>
    </citation>
    <scope>NUCLEOTIDE SEQUENCE [LARGE SCALE GENOMIC DNA]</scope>
    <source>
        <strain evidence="6">GP69</strain>
    </source>
</reference>
<feature type="compositionally biased region" description="Basic and acidic residues" evidence="4">
    <location>
        <begin position="105"/>
        <end position="116"/>
    </location>
</feature>
<dbReference type="PROSITE" id="PS01117">
    <property type="entry name" value="HTH_MARR_1"/>
    <property type="match status" value="1"/>
</dbReference>
<dbReference type="Proteomes" id="UP000236311">
    <property type="component" value="Unassembled WGS sequence"/>
</dbReference>
<dbReference type="InterPro" id="IPR011991">
    <property type="entry name" value="ArsR-like_HTH"/>
</dbReference>
<dbReference type="InterPro" id="IPR000835">
    <property type="entry name" value="HTH_MarR-typ"/>
</dbReference>
<sequence>MEQKRECHRGCGCGRKLSYEHDSLYSMMRACGYHLYVRSGREAGQGRILAILLDRKSMTQKALQDILRIQPGSVSEILTKMEEKGLIRRQKDEEDRRRSVIELTETGHEAAVRQEQQEDGTPTFAALSEQEQEEMKKMLAKLLESWK</sequence>
<organism evidence="6 7">
    <name type="scientific">Acetatifactor muris</name>
    <dbReference type="NCBI Taxonomy" id="879566"/>
    <lineage>
        <taxon>Bacteria</taxon>
        <taxon>Bacillati</taxon>
        <taxon>Bacillota</taxon>
        <taxon>Clostridia</taxon>
        <taxon>Lachnospirales</taxon>
        <taxon>Lachnospiraceae</taxon>
        <taxon>Acetatifactor</taxon>
    </lineage>
</organism>
<dbReference type="AlphaFoldDB" id="A0A2K4ZF94"/>
<dbReference type="CDD" id="cd00090">
    <property type="entry name" value="HTH_ARSR"/>
    <property type="match status" value="1"/>
</dbReference>
<proteinExistence type="predicted"/>
<dbReference type="PANTHER" id="PTHR33164">
    <property type="entry name" value="TRANSCRIPTIONAL REGULATOR, MARR FAMILY"/>
    <property type="match status" value="1"/>
</dbReference>
<evidence type="ECO:0000313" key="7">
    <source>
        <dbReference type="Proteomes" id="UP000236311"/>
    </source>
</evidence>
<dbReference type="GO" id="GO:0006950">
    <property type="term" value="P:response to stress"/>
    <property type="evidence" value="ECO:0007669"/>
    <property type="project" value="TreeGrafter"/>
</dbReference>
<accession>A0A2K4ZF94</accession>
<dbReference type="SMART" id="SM00347">
    <property type="entry name" value="HTH_MARR"/>
    <property type="match status" value="1"/>
</dbReference>
<keyword evidence="7" id="KW-1185">Reference proteome</keyword>
<dbReference type="PANTHER" id="PTHR33164:SF56">
    <property type="entry name" value="HTH-TYPE TRANSCRIPTIONAL REGULATOR MHQR"/>
    <property type="match status" value="1"/>
</dbReference>